<dbReference type="Proteomes" id="UP000595140">
    <property type="component" value="Unassembled WGS sequence"/>
</dbReference>
<dbReference type="PANTHER" id="PTHR32166:SF88">
    <property type="entry name" value="HAT TRANSPOSON SUPERFAMILY"/>
    <property type="match status" value="1"/>
</dbReference>
<dbReference type="PROSITE" id="PS50808">
    <property type="entry name" value="ZF_BED"/>
    <property type="match status" value="2"/>
</dbReference>
<dbReference type="GO" id="GO:0046983">
    <property type="term" value="F:protein dimerization activity"/>
    <property type="evidence" value="ECO:0007669"/>
    <property type="project" value="InterPro"/>
</dbReference>
<organism evidence="9 10">
    <name type="scientific">Cuscuta campestris</name>
    <dbReference type="NCBI Taxonomy" id="132261"/>
    <lineage>
        <taxon>Eukaryota</taxon>
        <taxon>Viridiplantae</taxon>
        <taxon>Streptophyta</taxon>
        <taxon>Embryophyta</taxon>
        <taxon>Tracheophyta</taxon>
        <taxon>Spermatophyta</taxon>
        <taxon>Magnoliopsida</taxon>
        <taxon>eudicotyledons</taxon>
        <taxon>Gunneridae</taxon>
        <taxon>Pentapetalae</taxon>
        <taxon>asterids</taxon>
        <taxon>lamiids</taxon>
        <taxon>Solanales</taxon>
        <taxon>Convolvulaceae</taxon>
        <taxon>Cuscuteae</taxon>
        <taxon>Cuscuta</taxon>
        <taxon>Cuscuta subgen. Grammica</taxon>
        <taxon>Cuscuta sect. Cleistogrammica</taxon>
    </lineage>
</organism>
<dbReference type="AlphaFoldDB" id="A0A484LLN9"/>
<name>A0A484LLN9_9ASTE</name>
<dbReference type="GO" id="GO:0003677">
    <property type="term" value="F:DNA binding"/>
    <property type="evidence" value="ECO:0007669"/>
    <property type="project" value="UniProtKB-KW"/>
</dbReference>
<evidence type="ECO:0000256" key="3">
    <source>
        <dbReference type="ARBA" id="ARBA00022771"/>
    </source>
</evidence>
<evidence type="ECO:0000256" key="6">
    <source>
        <dbReference type="ARBA" id="ARBA00023242"/>
    </source>
</evidence>
<dbReference type="PANTHER" id="PTHR32166">
    <property type="entry name" value="OSJNBA0013A04.12 PROTEIN"/>
    <property type="match status" value="1"/>
</dbReference>
<keyword evidence="2" id="KW-0479">Metal-binding</keyword>
<evidence type="ECO:0000256" key="7">
    <source>
        <dbReference type="PROSITE-ProRule" id="PRU00027"/>
    </source>
</evidence>
<dbReference type="SUPFAM" id="SSF53098">
    <property type="entry name" value="Ribonuclease H-like"/>
    <property type="match status" value="1"/>
</dbReference>
<evidence type="ECO:0000256" key="1">
    <source>
        <dbReference type="ARBA" id="ARBA00004123"/>
    </source>
</evidence>
<keyword evidence="10" id="KW-1185">Reference proteome</keyword>
<reference evidence="9 10" key="1">
    <citation type="submission" date="2018-04" db="EMBL/GenBank/DDBJ databases">
        <authorList>
            <person name="Vogel A."/>
        </authorList>
    </citation>
    <scope>NUCLEOTIDE SEQUENCE [LARGE SCALE GENOMIC DNA]</scope>
</reference>
<comment type="subcellular location">
    <subcellularLocation>
        <location evidence="1">Nucleus</location>
    </subcellularLocation>
</comment>
<proteinExistence type="predicted"/>
<keyword evidence="4" id="KW-0862">Zinc</keyword>
<dbReference type="InterPro" id="IPR008906">
    <property type="entry name" value="HATC_C_dom"/>
</dbReference>
<evidence type="ECO:0000256" key="2">
    <source>
        <dbReference type="ARBA" id="ARBA00022723"/>
    </source>
</evidence>
<feature type="domain" description="BED-type" evidence="8">
    <location>
        <begin position="121"/>
        <end position="179"/>
    </location>
</feature>
<dbReference type="InterPro" id="IPR003656">
    <property type="entry name" value="Znf_BED"/>
</dbReference>
<evidence type="ECO:0000256" key="5">
    <source>
        <dbReference type="ARBA" id="ARBA00023125"/>
    </source>
</evidence>
<accession>A0A484LLN9</accession>
<evidence type="ECO:0000313" key="9">
    <source>
        <dbReference type="EMBL" id="VFQ77412.1"/>
    </source>
</evidence>
<dbReference type="EMBL" id="OOIL02001679">
    <property type="protein sequence ID" value="VFQ77412.1"/>
    <property type="molecule type" value="Genomic_DNA"/>
</dbReference>
<sequence>MGSNSDLVPATPRTRDPAWKHCRVYKNGDKVQIQCAYCGKIFNGGGIYRVKEHLAGRRGNGSTCSRVEPDVQMAMQECLNASLMKGKKRKRAEETKGIDGHNSGEIGISTDLFELSLPRSQKRDPAWEHCEMYKDGDKVRLKCLYCGKIFKGGGIHRVKEHLAGQKGNGSTCLSVQPDVRLSMLEQLNESLVKCKKQSSVDRTHNASWLDVEIELLPFPDPQEQNGCLLGSQEERTNGKLPVTVMAPLGGNRLGSSKGINNEVHMAIARFLLDAGVPFDSVNSPFFQPMIDAIASQGSGVVGPTYSELRSRVLKASVQELRDEIDRCATSWERTGCSLLVDEWTTENGKQFINFSVYCTEMTIFLRTVDASDIIKSDDALFELLKEVVEQVGVRNLLQVITSSEERYVVVGKRLTTAYPIIFWTPCAAKCIDSMLEDIKRLVWVNAVLEKVKALSTFIYNHSVILNMMRRYTLGVDLVDLGLTPSSTDFLTLKRMVNLKHNLQSMVTSEEWMESPKPKGGEVLDFITSDSFWSNCTLINRLTGPLLRLLRVIGCAKKPTMGYVYAGLYRAKETIKKEFFEDYLVYWNIIDKRWKQLKHHPLHAAGFYLNPELFYRTDEVVRNHLRSSVYDCVERLVTDPKAQDKLVTETTAYQNASGDFGRDMAVRARGTLFPGEWWSAFGGGCPNLVHFATRILNQPCTLISGKPNRVYFEWINRRMNSIEHARLNDLVFLRSNLRMRGQMKRGENHQWDPIAYENIALAEDWVSGKGLYSDDLGRSDWAAVDPPIGNGLLSGPAIDDEDPSGSGFNDCEIWDF</sequence>
<evidence type="ECO:0000313" key="10">
    <source>
        <dbReference type="Proteomes" id="UP000595140"/>
    </source>
</evidence>
<dbReference type="GO" id="GO:0005634">
    <property type="term" value="C:nucleus"/>
    <property type="evidence" value="ECO:0007669"/>
    <property type="project" value="UniProtKB-SubCell"/>
</dbReference>
<keyword evidence="6" id="KW-0539">Nucleus</keyword>
<keyword evidence="5" id="KW-0238">DNA-binding</keyword>
<evidence type="ECO:0000256" key="4">
    <source>
        <dbReference type="ARBA" id="ARBA00022833"/>
    </source>
</evidence>
<feature type="domain" description="BED-type" evidence="8">
    <location>
        <begin position="13"/>
        <end position="71"/>
    </location>
</feature>
<evidence type="ECO:0000259" key="8">
    <source>
        <dbReference type="PROSITE" id="PS50808"/>
    </source>
</evidence>
<dbReference type="Pfam" id="PF04937">
    <property type="entry name" value="DUF659"/>
    <property type="match status" value="1"/>
</dbReference>
<gene>
    <name evidence="9" type="ORF">CCAM_LOCUS19188</name>
</gene>
<keyword evidence="3 7" id="KW-0863">Zinc-finger</keyword>
<dbReference type="InterPro" id="IPR007021">
    <property type="entry name" value="DUF659"/>
</dbReference>
<dbReference type="GO" id="GO:0008270">
    <property type="term" value="F:zinc ion binding"/>
    <property type="evidence" value="ECO:0007669"/>
    <property type="project" value="UniProtKB-KW"/>
</dbReference>
<dbReference type="Pfam" id="PF05699">
    <property type="entry name" value="Dimer_Tnp_hAT"/>
    <property type="match status" value="1"/>
</dbReference>
<dbReference type="OrthoDB" id="645489at2759"/>
<dbReference type="InterPro" id="IPR012337">
    <property type="entry name" value="RNaseH-like_sf"/>
</dbReference>
<protein>
    <recommendedName>
        <fullName evidence="8">BED-type domain-containing protein</fullName>
    </recommendedName>
</protein>